<feature type="binding site" evidence="9 11">
    <location>
        <begin position="112"/>
        <end position="114"/>
    </location>
    <ligand>
        <name>substrate</name>
    </ligand>
</feature>
<dbReference type="FunFam" id="3.40.50.720:FF:000031">
    <property type="entry name" value="Glutamyl-tRNA reductase"/>
    <property type="match status" value="1"/>
</dbReference>
<feature type="site" description="Important for activity" evidence="9 13">
    <location>
        <position position="97"/>
    </location>
</feature>
<comment type="function">
    <text evidence="9">Catalyzes the NADPH-dependent reduction of glutamyl-tRNA(Glu) to glutamate 1-semialdehyde (GSA).</text>
</comment>
<dbReference type="AlphaFoldDB" id="A0A432VX35"/>
<protein>
    <recommendedName>
        <fullName evidence="8 9">Glutamyl-tRNA reductase</fullName>
        <shortName evidence="9">GluTR</shortName>
        <ecNumber evidence="3 9">1.2.1.70</ecNumber>
    </recommendedName>
</protein>
<evidence type="ECO:0000259" key="16">
    <source>
        <dbReference type="Pfam" id="PF01488"/>
    </source>
</evidence>
<evidence type="ECO:0000256" key="4">
    <source>
        <dbReference type="ARBA" id="ARBA00022857"/>
    </source>
</evidence>
<accession>A0A432VX35</accession>
<dbReference type="SUPFAM" id="SSF69742">
    <property type="entry name" value="Glutamyl tRNA-reductase catalytic, N-terminal domain"/>
    <property type="match status" value="1"/>
</dbReference>
<dbReference type="RefSeq" id="WP_126766886.1">
    <property type="nucleotide sequence ID" value="NZ_PIPJ01000003.1"/>
</dbReference>
<dbReference type="SUPFAM" id="SSF51735">
    <property type="entry name" value="NAD(P)-binding Rossmann-fold domains"/>
    <property type="match status" value="1"/>
</dbReference>
<comment type="catalytic activity">
    <reaction evidence="7 9 14">
        <text>(S)-4-amino-5-oxopentanoate + tRNA(Glu) + NADP(+) = L-glutamyl-tRNA(Glu) + NADPH + H(+)</text>
        <dbReference type="Rhea" id="RHEA:12344"/>
        <dbReference type="Rhea" id="RHEA-COMP:9663"/>
        <dbReference type="Rhea" id="RHEA-COMP:9680"/>
        <dbReference type="ChEBI" id="CHEBI:15378"/>
        <dbReference type="ChEBI" id="CHEBI:57501"/>
        <dbReference type="ChEBI" id="CHEBI:57783"/>
        <dbReference type="ChEBI" id="CHEBI:58349"/>
        <dbReference type="ChEBI" id="CHEBI:78442"/>
        <dbReference type="ChEBI" id="CHEBI:78520"/>
        <dbReference type="EC" id="1.2.1.70"/>
    </reaction>
</comment>
<reference evidence="19" key="1">
    <citation type="journal article" date="2018" name="Front. Microbiol.">
        <title>Genome-Based Analysis Reveals the Taxonomy and Diversity of the Family Idiomarinaceae.</title>
        <authorList>
            <person name="Liu Y."/>
            <person name="Lai Q."/>
            <person name="Shao Z."/>
        </authorList>
    </citation>
    <scope>NUCLEOTIDE SEQUENCE [LARGE SCALE GENOMIC DNA]</scope>
    <source>
        <strain evidence="19">GBPy7</strain>
    </source>
</reference>
<evidence type="ECO:0000313" key="19">
    <source>
        <dbReference type="Proteomes" id="UP000288395"/>
    </source>
</evidence>
<keyword evidence="5 9" id="KW-0560">Oxidoreductase</keyword>
<organism evidence="18 19">
    <name type="scientific">Aliidiomarina iranensis</name>
    <dbReference type="NCBI Taxonomy" id="1434071"/>
    <lineage>
        <taxon>Bacteria</taxon>
        <taxon>Pseudomonadati</taxon>
        <taxon>Pseudomonadota</taxon>
        <taxon>Gammaproteobacteria</taxon>
        <taxon>Alteromonadales</taxon>
        <taxon>Idiomarinaceae</taxon>
        <taxon>Aliidiomarina</taxon>
    </lineage>
</organism>
<evidence type="ECO:0000256" key="2">
    <source>
        <dbReference type="ARBA" id="ARBA00005916"/>
    </source>
</evidence>
<dbReference type="InterPro" id="IPR018214">
    <property type="entry name" value="GluRdtase_CS"/>
</dbReference>
<name>A0A432VX35_9GAMM</name>
<dbReference type="HAMAP" id="MF_00087">
    <property type="entry name" value="Glu_tRNA_reductase"/>
    <property type="match status" value="1"/>
</dbReference>
<evidence type="ECO:0000256" key="5">
    <source>
        <dbReference type="ARBA" id="ARBA00023002"/>
    </source>
</evidence>
<dbReference type="OrthoDB" id="110209at2"/>
<dbReference type="Pfam" id="PF05201">
    <property type="entry name" value="GlutR_N"/>
    <property type="match status" value="1"/>
</dbReference>
<evidence type="ECO:0000256" key="9">
    <source>
        <dbReference type="HAMAP-Rule" id="MF_00087"/>
    </source>
</evidence>
<evidence type="ECO:0000256" key="8">
    <source>
        <dbReference type="ARBA" id="ARBA00068659"/>
    </source>
</evidence>
<proteinExistence type="inferred from homology"/>
<comment type="pathway">
    <text evidence="1 9 14">Porphyrin-containing compound metabolism; protoporphyrin-IX biosynthesis; 5-aminolevulinate from L-glutamyl-tRNA(Glu): step 1/2.</text>
</comment>
<feature type="domain" description="Glutamyl-tRNA reductase N-terminal" evidence="17">
    <location>
        <begin position="6"/>
        <end position="154"/>
    </location>
</feature>
<feature type="domain" description="Tetrapyrrole biosynthesis glutamyl-tRNA reductase dimerisation" evidence="15">
    <location>
        <begin position="318"/>
        <end position="414"/>
    </location>
</feature>
<dbReference type="GO" id="GO:0008883">
    <property type="term" value="F:glutamyl-tRNA reductase activity"/>
    <property type="evidence" value="ECO:0007669"/>
    <property type="project" value="UniProtKB-UniRule"/>
</dbReference>
<dbReference type="InterPro" id="IPR036343">
    <property type="entry name" value="GluRdtase_N_sf"/>
</dbReference>
<dbReference type="InterPro" id="IPR015895">
    <property type="entry name" value="4pyrrol_synth_GluRdtase_N"/>
</dbReference>
<dbReference type="Gene3D" id="3.40.50.720">
    <property type="entry name" value="NAD(P)-binding Rossmann-like Domain"/>
    <property type="match status" value="1"/>
</dbReference>
<feature type="domain" description="Quinate/shikimate 5-dehydrogenase/glutamyl-tRNA reductase" evidence="16">
    <location>
        <begin position="170"/>
        <end position="304"/>
    </location>
</feature>
<dbReference type="InterPro" id="IPR006151">
    <property type="entry name" value="Shikm_DH/Glu-tRNA_Rdtase"/>
</dbReference>
<evidence type="ECO:0000256" key="1">
    <source>
        <dbReference type="ARBA" id="ARBA00005059"/>
    </source>
</evidence>
<dbReference type="Pfam" id="PF00745">
    <property type="entry name" value="GlutR_dimer"/>
    <property type="match status" value="1"/>
</dbReference>
<evidence type="ECO:0000256" key="7">
    <source>
        <dbReference type="ARBA" id="ARBA00047464"/>
    </source>
</evidence>
<keyword evidence="4 9" id="KW-0521">NADP</keyword>
<evidence type="ECO:0000256" key="14">
    <source>
        <dbReference type="RuleBase" id="RU000584"/>
    </source>
</evidence>
<dbReference type="GO" id="GO:0019353">
    <property type="term" value="P:protoporphyrinogen IX biosynthetic process from glutamate"/>
    <property type="evidence" value="ECO:0007669"/>
    <property type="project" value="TreeGrafter"/>
</dbReference>
<dbReference type="EC" id="1.2.1.70" evidence="3 9"/>
<dbReference type="Proteomes" id="UP000288395">
    <property type="component" value="Unassembled WGS sequence"/>
</dbReference>
<dbReference type="Pfam" id="PF01488">
    <property type="entry name" value="Shikimate_DH"/>
    <property type="match status" value="1"/>
</dbReference>
<comment type="subunit">
    <text evidence="9">Homodimer.</text>
</comment>
<feature type="active site" description="Nucleophile" evidence="9 10">
    <location>
        <position position="50"/>
    </location>
</feature>
<dbReference type="Gene3D" id="3.30.460.30">
    <property type="entry name" value="Glutamyl-tRNA reductase, N-terminal domain"/>
    <property type="match status" value="1"/>
</dbReference>
<dbReference type="InterPro" id="IPR015896">
    <property type="entry name" value="4pyrrol_synth_GluRdtase_dimer"/>
</dbReference>
<evidence type="ECO:0000259" key="15">
    <source>
        <dbReference type="Pfam" id="PF00745"/>
    </source>
</evidence>
<comment type="domain">
    <text evidence="9">Possesses an unusual extended V-shaped dimeric structure with each monomer consisting of three distinct domains arranged along a curved 'spinal' alpha-helix. The N-terminal catalytic domain specifically recognizes the glutamate moiety of the substrate. The second domain is the NADPH-binding domain, and the third C-terminal domain is responsible for dimerization.</text>
</comment>
<dbReference type="InterPro" id="IPR000343">
    <property type="entry name" value="4pyrrol_synth_GluRdtase"/>
</dbReference>
<dbReference type="PROSITE" id="PS00747">
    <property type="entry name" value="GLUTR"/>
    <property type="match status" value="1"/>
</dbReference>
<evidence type="ECO:0000256" key="12">
    <source>
        <dbReference type="PIRSR" id="PIRSR000445-3"/>
    </source>
</evidence>
<evidence type="ECO:0000256" key="11">
    <source>
        <dbReference type="PIRSR" id="PIRSR000445-2"/>
    </source>
</evidence>
<dbReference type="PIRSF" id="PIRSF000445">
    <property type="entry name" value="4pyrrol_synth_GluRdtase"/>
    <property type="match status" value="1"/>
</dbReference>
<feature type="binding site" evidence="9 12">
    <location>
        <begin position="187"/>
        <end position="192"/>
    </location>
    <ligand>
        <name>NADP(+)</name>
        <dbReference type="ChEBI" id="CHEBI:58349"/>
    </ligand>
</feature>
<evidence type="ECO:0000256" key="13">
    <source>
        <dbReference type="PIRSR" id="PIRSR000445-4"/>
    </source>
</evidence>
<dbReference type="PANTHER" id="PTHR43013:SF1">
    <property type="entry name" value="GLUTAMYL-TRNA REDUCTASE"/>
    <property type="match status" value="1"/>
</dbReference>
<comment type="miscellaneous">
    <text evidence="9">During catalysis, the active site Cys acts as a nucleophile attacking the alpha-carbonyl group of tRNA-bound glutamate with the formation of a thioester intermediate between enzyme and glutamate, and the concomitant release of tRNA(Glu). The thioester intermediate is finally reduced by direct hydride transfer from NADPH, to form the product GSA.</text>
</comment>
<dbReference type="InterPro" id="IPR036453">
    <property type="entry name" value="GluRdtase_dimer_dom_sf"/>
</dbReference>
<evidence type="ECO:0000256" key="10">
    <source>
        <dbReference type="PIRSR" id="PIRSR000445-1"/>
    </source>
</evidence>
<keyword evidence="6 9" id="KW-0627">Porphyrin biosynthesis</keyword>
<dbReference type="PANTHER" id="PTHR43013">
    <property type="entry name" value="GLUTAMYL-TRNA REDUCTASE"/>
    <property type="match status" value="1"/>
</dbReference>
<dbReference type="FunFam" id="3.30.460.30:FF:000001">
    <property type="entry name" value="Glutamyl-tRNA reductase"/>
    <property type="match status" value="1"/>
</dbReference>
<dbReference type="GO" id="GO:0050661">
    <property type="term" value="F:NADP binding"/>
    <property type="evidence" value="ECO:0007669"/>
    <property type="project" value="InterPro"/>
</dbReference>
<evidence type="ECO:0000256" key="3">
    <source>
        <dbReference type="ARBA" id="ARBA00012970"/>
    </source>
</evidence>
<comment type="caution">
    <text evidence="18">The sequence shown here is derived from an EMBL/GenBank/DDBJ whole genome shotgun (WGS) entry which is preliminary data.</text>
</comment>
<evidence type="ECO:0000313" key="18">
    <source>
        <dbReference type="EMBL" id="RUO21229.1"/>
    </source>
</evidence>
<keyword evidence="19" id="KW-1185">Reference proteome</keyword>
<feature type="binding site" evidence="9 11">
    <location>
        <position position="107"/>
    </location>
    <ligand>
        <name>substrate</name>
    </ligand>
</feature>
<evidence type="ECO:0000259" key="17">
    <source>
        <dbReference type="Pfam" id="PF05201"/>
    </source>
</evidence>
<dbReference type="NCBIfam" id="TIGR01035">
    <property type="entry name" value="hemA"/>
    <property type="match status" value="1"/>
</dbReference>
<dbReference type="EMBL" id="PIPJ01000003">
    <property type="protein sequence ID" value="RUO21229.1"/>
    <property type="molecule type" value="Genomic_DNA"/>
</dbReference>
<sequence>MTILALGINHKTASVDIRERVAFQPEQIELALQSLVQQGKVSETVIVSTCNRTELYCHADSSEQQEIINWLATFHQISPEELSQYLYQHEDTAAVSHLMAVASGLDSLVLGEPQILGQVKQAFQQARDAGTVGSVFERLFQSTFAAAKVIRTETEVGQNAVSVAFAAVNLARHIFADLKNADVLLVGAGETAELAARHLQEQGVRNLRVANRTVARAEELTKVVGGEPYALNALEELLPKSDIIISSTASPVPVIGKGLVESALRKRKHRPMLFIDLAVPRDIERQVSELDDAFLYTVDDLQSIVNKNLEQRHQAANEARDIIYKYAEEFSGWMESLNSVDLLRRYRAKAELIAEQQKERALAALVSGKPAEQVIQELTQRLTNTLAHAPTKAIQDAGKRKDISALAAYQKLFNDTSQD</sequence>
<evidence type="ECO:0000256" key="6">
    <source>
        <dbReference type="ARBA" id="ARBA00023244"/>
    </source>
</evidence>
<dbReference type="SUPFAM" id="SSF69075">
    <property type="entry name" value="Glutamyl tRNA-reductase dimerization domain"/>
    <property type="match status" value="1"/>
</dbReference>
<feature type="binding site" evidence="9 11">
    <location>
        <position position="118"/>
    </location>
    <ligand>
        <name>substrate</name>
    </ligand>
</feature>
<dbReference type="CDD" id="cd05213">
    <property type="entry name" value="NAD_bind_Glutamyl_tRNA_reduct"/>
    <property type="match status" value="1"/>
</dbReference>
<dbReference type="UniPathway" id="UPA00251">
    <property type="reaction ID" value="UER00316"/>
</dbReference>
<comment type="similarity">
    <text evidence="2 9 14">Belongs to the glutamyl-tRNA reductase family.</text>
</comment>
<gene>
    <name evidence="9" type="primary">hemA</name>
    <name evidence="18" type="ORF">CWE08_06510</name>
</gene>
<feature type="binding site" evidence="9 11">
    <location>
        <begin position="49"/>
        <end position="52"/>
    </location>
    <ligand>
        <name>substrate</name>
    </ligand>
</feature>
<dbReference type="InterPro" id="IPR036291">
    <property type="entry name" value="NAD(P)-bd_dom_sf"/>
</dbReference>